<organism evidence="2 3">
    <name type="scientific">Lamprobacter modestohalophilus</name>
    <dbReference type="NCBI Taxonomy" id="1064514"/>
    <lineage>
        <taxon>Bacteria</taxon>
        <taxon>Pseudomonadati</taxon>
        <taxon>Pseudomonadota</taxon>
        <taxon>Gammaproteobacteria</taxon>
        <taxon>Chromatiales</taxon>
        <taxon>Chromatiaceae</taxon>
        <taxon>Lamprobacter</taxon>
    </lineage>
</organism>
<proteinExistence type="predicted"/>
<dbReference type="EMBL" id="NRRY01000003">
    <property type="protein sequence ID" value="MBK1617493.1"/>
    <property type="molecule type" value="Genomic_DNA"/>
</dbReference>
<name>A0A9X0W745_9GAMM</name>
<dbReference type="RefSeq" id="WP_200239541.1">
    <property type="nucleotide sequence ID" value="NZ_NRRY01000003.1"/>
</dbReference>
<evidence type="ECO:0000256" key="1">
    <source>
        <dbReference type="SAM" id="MobiDB-lite"/>
    </source>
</evidence>
<reference evidence="2 3" key="1">
    <citation type="journal article" date="2020" name="Microorganisms">
        <title>Osmotic Adaptation and Compatible Solute Biosynthesis of Phototrophic Bacteria as Revealed from Genome Analyses.</title>
        <authorList>
            <person name="Imhoff J.F."/>
            <person name="Rahn T."/>
            <person name="Kunzel S."/>
            <person name="Keller A."/>
            <person name="Neulinger S.C."/>
        </authorList>
    </citation>
    <scope>NUCLEOTIDE SEQUENCE [LARGE SCALE GENOMIC DNA]</scope>
    <source>
        <strain evidence="2 3">DSM 25653</strain>
    </source>
</reference>
<evidence type="ECO:0000313" key="2">
    <source>
        <dbReference type="EMBL" id="MBK1617493.1"/>
    </source>
</evidence>
<keyword evidence="3" id="KW-1185">Reference proteome</keyword>
<comment type="caution">
    <text evidence="2">The sequence shown here is derived from an EMBL/GenBank/DDBJ whole genome shotgun (WGS) entry which is preliminary data.</text>
</comment>
<protein>
    <recommendedName>
        <fullName evidence="4">Threonine dehydratase</fullName>
    </recommendedName>
</protein>
<dbReference type="Proteomes" id="UP001138768">
    <property type="component" value="Unassembled WGS sequence"/>
</dbReference>
<feature type="region of interest" description="Disordered" evidence="1">
    <location>
        <begin position="1"/>
        <end position="23"/>
    </location>
</feature>
<accession>A0A9X0W745</accession>
<evidence type="ECO:0000313" key="3">
    <source>
        <dbReference type="Proteomes" id="UP001138768"/>
    </source>
</evidence>
<evidence type="ECO:0008006" key="4">
    <source>
        <dbReference type="Google" id="ProtNLM"/>
    </source>
</evidence>
<gene>
    <name evidence="2" type="ORF">CKO42_03290</name>
</gene>
<sequence>MSQDCHSHPHHDHHHGPGCGHQALQHEDHVDYLHDGHLHHPHEVDGLVHYDEHVIAISATNPDGCEHRLTACQEDGHVHGPGCGHEAVPHGDHVDYIVDGRLHNPHGDHCDDHGPVTLL</sequence>
<dbReference type="AlphaFoldDB" id="A0A9X0W745"/>